<keyword evidence="4" id="KW-0998">Cell outer membrane</keyword>
<reference evidence="10 11" key="1">
    <citation type="submission" date="2017-11" db="EMBL/GenBank/DDBJ databases">
        <title>Genomic Encyclopedia of Type Strains, Phase III (KMG-III): the genomes of soil and plant-associated and newly described type strains.</title>
        <authorList>
            <person name="Whitman W."/>
        </authorList>
    </citation>
    <scope>NUCLEOTIDE SEQUENCE [LARGE SCALE GENOMIC DNA]</scope>
    <source>
        <strain evidence="10 11">UB-Domo-W1</strain>
    </source>
</reference>
<evidence type="ECO:0000256" key="6">
    <source>
        <dbReference type="ARBA" id="ARBA00024678"/>
    </source>
</evidence>
<sequence>MNPFKKVRLLPILYITIVVLSLCNIRPLAAQSTQEISASPGPQDGLISLQFHQIELTALLQVLAKVGNTNFILSESIQGKITVDLSDTPWKTALDSILASRGLRLVRNGGIYWIGPHAEIQSFQKFRREDAALPFGGDHINSPRQILIEARIVEADQRFARELGVKLGYQAANASNPNQNASAAVDLAGAGLNGFNPATLAATLISKNAARLLQIELSALESDGQGKILSNPRIMTGDQVKAVIEQGTELPYQVSSQSGSKLQFRKANLRLEVLPKIHPDGKISMLVGINKDTIGMKTEQGYAIDTKNLSSEVTVENGGTAIIGGIFQTTEREDEVKIPLLGDIPLIGHLFRHKSKLADKTELLVFLTPTVLDKP</sequence>
<dbReference type="InterPro" id="IPR051808">
    <property type="entry name" value="Type_IV_pilus_biogenesis"/>
</dbReference>
<dbReference type="GO" id="GO:0030420">
    <property type="term" value="P:establishment of competence for transformation"/>
    <property type="evidence" value="ECO:0007669"/>
    <property type="project" value="UniProtKB-KW"/>
</dbReference>
<dbReference type="InterPro" id="IPR001775">
    <property type="entry name" value="GspD/PilQ"/>
</dbReference>
<dbReference type="PANTHER" id="PTHR30604:SF1">
    <property type="entry name" value="DNA UTILIZATION PROTEIN HOFQ"/>
    <property type="match status" value="1"/>
</dbReference>
<dbReference type="Pfam" id="PF00263">
    <property type="entry name" value="Secretin"/>
    <property type="match status" value="1"/>
</dbReference>
<organism evidence="10 11">
    <name type="scientific">Polynucleobacter brandtiae</name>
    <dbReference type="NCBI Taxonomy" id="1938816"/>
    <lineage>
        <taxon>Bacteria</taxon>
        <taxon>Pseudomonadati</taxon>
        <taxon>Pseudomonadota</taxon>
        <taxon>Betaproteobacteria</taxon>
        <taxon>Burkholderiales</taxon>
        <taxon>Burkholderiaceae</taxon>
        <taxon>Polynucleobacter</taxon>
    </lineage>
</organism>
<evidence type="ECO:0000256" key="8">
    <source>
        <dbReference type="RuleBase" id="RU004003"/>
    </source>
</evidence>
<dbReference type="EMBL" id="PGTX01000002">
    <property type="protein sequence ID" value="PJI80139.1"/>
    <property type="molecule type" value="Genomic_DNA"/>
</dbReference>
<evidence type="ECO:0000313" key="11">
    <source>
        <dbReference type="Proteomes" id="UP000229366"/>
    </source>
</evidence>
<dbReference type="PRINTS" id="PR00811">
    <property type="entry name" value="BCTERIALGSPD"/>
</dbReference>
<dbReference type="PANTHER" id="PTHR30604">
    <property type="entry name" value="PROTEIN TRANSPORT PROTEIN HOFQ"/>
    <property type="match status" value="1"/>
</dbReference>
<evidence type="ECO:0000256" key="1">
    <source>
        <dbReference type="ARBA" id="ARBA00014124"/>
    </source>
</evidence>
<keyword evidence="3" id="KW-0472">Membrane</keyword>
<dbReference type="Gene3D" id="3.30.1370.130">
    <property type="match status" value="1"/>
</dbReference>
<dbReference type="RefSeq" id="WP_100379455.1">
    <property type="nucleotide sequence ID" value="NZ_CBCSBW010000002.1"/>
</dbReference>
<dbReference type="PROSITE" id="PS00875">
    <property type="entry name" value="T2SP_D"/>
    <property type="match status" value="1"/>
</dbReference>
<keyword evidence="5" id="KW-0178">Competence</keyword>
<evidence type="ECO:0000256" key="3">
    <source>
        <dbReference type="ARBA" id="ARBA00023136"/>
    </source>
</evidence>
<dbReference type="Proteomes" id="UP000229366">
    <property type="component" value="Unassembled WGS sequence"/>
</dbReference>
<protein>
    <recommendedName>
        <fullName evidence="1">Type IV pilus biogenesis and competence protein PilQ</fullName>
    </recommendedName>
</protein>
<dbReference type="InterPro" id="IPR011662">
    <property type="entry name" value="Secretin/TonB_short_N"/>
</dbReference>
<name>A0A2M8VRP1_9BURK</name>
<dbReference type="OrthoDB" id="9779724at2"/>
<dbReference type="GO" id="GO:0019867">
    <property type="term" value="C:outer membrane"/>
    <property type="evidence" value="ECO:0007669"/>
    <property type="project" value="InterPro"/>
</dbReference>
<evidence type="ECO:0000256" key="2">
    <source>
        <dbReference type="ARBA" id="ARBA00022448"/>
    </source>
</evidence>
<gene>
    <name evidence="10" type="ORF">B0G85_1125</name>
</gene>
<evidence type="ECO:0000259" key="9">
    <source>
        <dbReference type="SMART" id="SM00965"/>
    </source>
</evidence>
<evidence type="ECO:0000313" key="10">
    <source>
        <dbReference type="EMBL" id="PJI80139.1"/>
    </source>
</evidence>
<dbReference type="AlphaFoldDB" id="A0A2M8VRP1"/>
<dbReference type="Pfam" id="PF07660">
    <property type="entry name" value="STN"/>
    <property type="match status" value="1"/>
</dbReference>
<dbReference type="InterPro" id="IPR004846">
    <property type="entry name" value="T2SS/T3SS_dom"/>
</dbReference>
<feature type="domain" description="Secretin/TonB short N-terminal" evidence="9">
    <location>
        <begin position="69"/>
        <end position="117"/>
    </location>
</feature>
<evidence type="ECO:0000256" key="7">
    <source>
        <dbReference type="ARBA" id="ARBA00025897"/>
    </source>
</evidence>
<keyword evidence="11" id="KW-1185">Reference proteome</keyword>
<comment type="caution">
    <text evidence="10">The sequence shown here is derived from an EMBL/GenBank/DDBJ whole genome shotgun (WGS) entry which is preliminary data.</text>
</comment>
<evidence type="ECO:0000256" key="4">
    <source>
        <dbReference type="ARBA" id="ARBA00023237"/>
    </source>
</evidence>
<dbReference type="SMART" id="SM00965">
    <property type="entry name" value="STN"/>
    <property type="match status" value="1"/>
</dbReference>
<evidence type="ECO:0000256" key="5">
    <source>
        <dbReference type="ARBA" id="ARBA00023287"/>
    </source>
</evidence>
<proteinExistence type="inferred from homology"/>
<comment type="subunit">
    <text evidence="7">Homododecamer. Tetramer of trimer.</text>
</comment>
<comment type="similarity">
    <text evidence="8">Belongs to the bacterial secretin family.</text>
</comment>
<accession>A0A2M8VRP1</accession>
<dbReference type="GO" id="GO:0009306">
    <property type="term" value="P:protein secretion"/>
    <property type="evidence" value="ECO:0007669"/>
    <property type="project" value="InterPro"/>
</dbReference>
<dbReference type="InterPro" id="IPR004845">
    <property type="entry name" value="T2SS_GspD_CS"/>
</dbReference>
<keyword evidence="2" id="KW-0813">Transport</keyword>
<comment type="function">
    <text evidence="6">Required for type IV pilus biogenesis and competence. Could function as a pore for exit of the pilus but also as a channel for entry of heme and antimicrobial agents and uptake of transforming DNA.</text>
</comment>